<sequence>MAIEYIPGKKNKVADALGNQVDELGTSGKVSELLEDLFQDSCNTCLDDKRGDDDDPDDSHGQRPSPP</sequence>
<evidence type="ECO:0000313" key="2">
    <source>
        <dbReference type="EMBL" id="ETS73231.1"/>
    </source>
</evidence>
<feature type="region of interest" description="Disordered" evidence="1">
    <location>
        <begin position="47"/>
        <end position="67"/>
    </location>
</feature>
<protein>
    <submittedName>
        <fullName evidence="2">Uncharacterized protein</fullName>
    </submittedName>
</protein>
<dbReference type="InParanoid" id="W3WKB0"/>
<dbReference type="EMBL" id="KI912122">
    <property type="protein sequence ID" value="ETS73231.1"/>
    <property type="molecule type" value="Genomic_DNA"/>
</dbReference>
<keyword evidence="3" id="KW-1185">Reference proteome</keyword>
<proteinExistence type="predicted"/>
<gene>
    <name evidence="2" type="ORF">PFICI_14836</name>
</gene>
<dbReference type="HOGENOM" id="CLU_2813218_0_0_1"/>
<dbReference type="Proteomes" id="UP000030651">
    <property type="component" value="Unassembled WGS sequence"/>
</dbReference>
<accession>W3WKB0</accession>
<reference evidence="3" key="1">
    <citation type="journal article" date="2015" name="BMC Genomics">
        <title>Genomic and transcriptomic analysis of the endophytic fungus Pestalotiopsis fici reveals its lifestyle and high potential for synthesis of natural products.</title>
        <authorList>
            <person name="Wang X."/>
            <person name="Zhang X."/>
            <person name="Liu L."/>
            <person name="Xiang M."/>
            <person name="Wang W."/>
            <person name="Sun X."/>
            <person name="Che Y."/>
            <person name="Guo L."/>
            <person name="Liu G."/>
            <person name="Guo L."/>
            <person name="Wang C."/>
            <person name="Yin W.B."/>
            <person name="Stadler M."/>
            <person name="Zhang X."/>
            <person name="Liu X."/>
        </authorList>
    </citation>
    <scope>NUCLEOTIDE SEQUENCE [LARGE SCALE GENOMIC DNA]</scope>
    <source>
        <strain evidence="3">W106-1 / CGMCC3.15140</strain>
    </source>
</reference>
<dbReference type="AlphaFoldDB" id="W3WKB0"/>
<name>W3WKB0_PESFW</name>
<organism evidence="2 3">
    <name type="scientific">Pestalotiopsis fici (strain W106-1 / CGMCC3.15140)</name>
    <dbReference type="NCBI Taxonomy" id="1229662"/>
    <lineage>
        <taxon>Eukaryota</taxon>
        <taxon>Fungi</taxon>
        <taxon>Dikarya</taxon>
        <taxon>Ascomycota</taxon>
        <taxon>Pezizomycotina</taxon>
        <taxon>Sordariomycetes</taxon>
        <taxon>Xylariomycetidae</taxon>
        <taxon>Amphisphaeriales</taxon>
        <taxon>Sporocadaceae</taxon>
        <taxon>Pestalotiopsis</taxon>
    </lineage>
</organism>
<dbReference type="RefSeq" id="XP_007841608.1">
    <property type="nucleotide sequence ID" value="XM_007843417.1"/>
</dbReference>
<dbReference type="KEGG" id="pfy:PFICI_14836"/>
<evidence type="ECO:0000256" key="1">
    <source>
        <dbReference type="SAM" id="MobiDB-lite"/>
    </source>
</evidence>
<dbReference type="GeneID" id="19279849"/>
<evidence type="ECO:0000313" key="3">
    <source>
        <dbReference type="Proteomes" id="UP000030651"/>
    </source>
</evidence>